<dbReference type="EMBL" id="CP018099">
    <property type="protein sequence ID" value="APF17612.1"/>
    <property type="molecule type" value="Genomic_DNA"/>
</dbReference>
<dbReference type="HOGENOM" id="CLU_010194_1_3_0"/>
<dbReference type="Proteomes" id="UP000183868">
    <property type="component" value="Chromosome"/>
</dbReference>
<name>H1XVE2_CALAY</name>
<comment type="similarity">
    <text evidence="1">Belongs to the short-chain dehydrogenases/reductases (SDR) family.</text>
</comment>
<dbReference type="EMBL" id="CM001402">
    <property type="protein sequence ID" value="EHO41700.1"/>
    <property type="molecule type" value="Genomic_DNA"/>
</dbReference>
<dbReference type="eggNOG" id="COG1028">
    <property type="taxonomic scope" value="Bacteria"/>
</dbReference>
<evidence type="ECO:0000313" key="5">
    <source>
        <dbReference type="Proteomes" id="UP000004671"/>
    </source>
</evidence>
<protein>
    <submittedName>
        <fullName evidence="3">NAD(P)-dependent dehydrogenase, short-chain alcohol dehydrogenase family</fullName>
    </submittedName>
    <submittedName>
        <fullName evidence="4">Short-chain dehydrogenase/reductase SDR</fullName>
    </submittedName>
</protein>
<dbReference type="STRING" id="880073.Cabys_861"/>
<dbReference type="InterPro" id="IPR002347">
    <property type="entry name" value="SDR_fam"/>
</dbReference>
<accession>H1XVE2</accession>
<evidence type="ECO:0000313" key="6">
    <source>
        <dbReference type="Proteomes" id="UP000183868"/>
    </source>
</evidence>
<evidence type="ECO:0000313" key="4">
    <source>
        <dbReference type="EMBL" id="EHO41700.1"/>
    </source>
</evidence>
<evidence type="ECO:0000256" key="1">
    <source>
        <dbReference type="ARBA" id="ARBA00006484"/>
    </source>
</evidence>
<reference evidence="4 5" key="1">
    <citation type="submission" date="2011-09" db="EMBL/GenBank/DDBJ databases">
        <title>The permanent draft genome of Caldithrix abyssi DSM 13497.</title>
        <authorList>
            <consortium name="US DOE Joint Genome Institute (JGI-PGF)"/>
            <person name="Lucas S."/>
            <person name="Han J."/>
            <person name="Lapidus A."/>
            <person name="Bruce D."/>
            <person name="Goodwin L."/>
            <person name="Pitluck S."/>
            <person name="Peters L."/>
            <person name="Kyrpides N."/>
            <person name="Mavromatis K."/>
            <person name="Ivanova N."/>
            <person name="Mikhailova N."/>
            <person name="Chertkov O."/>
            <person name="Detter J.C."/>
            <person name="Tapia R."/>
            <person name="Han C."/>
            <person name="Land M."/>
            <person name="Hauser L."/>
            <person name="Markowitz V."/>
            <person name="Cheng J.-F."/>
            <person name="Hugenholtz P."/>
            <person name="Woyke T."/>
            <person name="Wu D."/>
            <person name="Spring S."/>
            <person name="Brambilla E."/>
            <person name="Klenk H.-P."/>
            <person name="Eisen J.A."/>
        </authorList>
    </citation>
    <scope>NUCLEOTIDE SEQUENCE [LARGE SCALE GENOMIC DNA]</scope>
    <source>
        <strain evidence="4 5">DSM 13497</strain>
    </source>
</reference>
<sequence>MAYVKPNPETDYAFILGVSSGFGEATALELAREGFNIIGVHMDRGEALNHVEELKRLIKENGVEAIFFNKNAASEKNRKQVIDEIKAHFGQSENKKQIKVMLHSLAFGSLAPYIHHDLDERLTQKQLEMTINVMANSLVYWTQDLVEEHLLGQGSKIFAMTSSGSLRVIPYYGAVSAAKSALESHVRQLALELAPYKMTVNAIRAGVTFTPALRKIPGHETMIDLALSQIPFKRLTQPSDIAKFILALATSDELWATGNVFNVDGGEVITAYHSTFHHKR</sequence>
<dbReference type="GO" id="GO:0016491">
    <property type="term" value="F:oxidoreductase activity"/>
    <property type="evidence" value="ECO:0007669"/>
    <property type="project" value="UniProtKB-KW"/>
</dbReference>
<dbReference type="RefSeq" id="WP_006928872.1">
    <property type="nucleotide sequence ID" value="NZ_CM001402.1"/>
</dbReference>
<proteinExistence type="inferred from homology"/>
<keyword evidence="2" id="KW-0560">Oxidoreductase</keyword>
<dbReference type="CDD" id="cd05233">
    <property type="entry name" value="SDR_c"/>
    <property type="match status" value="1"/>
</dbReference>
<dbReference type="Gene3D" id="3.40.50.720">
    <property type="entry name" value="NAD(P)-binding Rossmann-like Domain"/>
    <property type="match status" value="2"/>
</dbReference>
<dbReference type="Pfam" id="PF13561">
    <property type="entry name" value="adh_short_C2"/>
    <property type="match status" value="1"/>
</dbReference>
<dbReference type="AlphaFoldDB" id="H1XVE2"/>
<organism evidence="4 5">
    <name type="scientific">Caldithrix abyssi DSM 13497</name>
    <dbReference type="NCBI Taxonomy" id="880073"/>
    <lineage>
        <taxon>Bacteria</taxon>
        <taxon>Pseudomonadati</taxon>
        <taxon>Calditrichota</taxon>
        <taxon>Calditrichia</taxon>
        <taxon>Calditrichales</taxon>
        <taxon>Calditrichaceae</taxon>
        <taxon>Caldithrix</taxon>
    </lineage>
</organism>
<reference evidence="3 6" key="2">
    <citation type="submission" date="2016-11" db="EMBL/GenBank/DDBJ databases">
        <title>Genomic analysis of Caldithrix abyssi and proposal of a novel bacterial phylum Caldithrichaeota.</title>
        <authorList>
            <person name="Kublanov I."/>
            <person name="Sigalova O."/>
            <person name="Gavrilov S."/>
            <person name="Lebedinsky A."/>
            <person name="Ivanova N."/>
            <person name="Daum C."/>
            <person name="Reddy T."/>
            <person name="Klenk H.P."/>
            <person name="Goker M."/>
            <person name="Reva O."/>
            <person name="Miroshnichenko M."/>
            <person name="Kyprides N."/>
            <person name="Woyke T."/>
            <person name="Gelfand M."/>
        </authorList>
    </citation>
    <scope>NUCLEOTIDE SEQUENCE [LARGE SCALE GENOMIC DNA]</scope>
    <source>
        <strain evidence="3 6">LF13</strain>
    </source>
</reference>
<dbReference type="KEGG" id="caby:Cabys_861"/>
<dbReference type="SUPFAM" id="SSF51735">
    <property type="entry name" value="NAD(P)-binding Rossmann-fold domains"/>
    <property type="match status" value="1"/>
</dbReference>
<evidence type="ECO:0000313" key="3">
    <source>
        <dbReference type="EMBL" id="APF17612.1"/>
    </source>
</evidence>
<dbReference type="PRINTS" id="PR00081">
    <property type="entry name" value="GDHRDH"/>
</dbReference>
<dbReference type="PANTHER" id="PTHR43477:SF1">
    <property type="entry name" value="DIHYDROANTICAPSIN 7-DEHYDROGENASE"/>
    <property type="match status" value="1"/>
</dbReference>
<dbReference type="PANTHER" id="PTHR43477">
    <property type="entry name" value="DIHYDROANTICAPSIN 7-DEHYDROGENASE"/>
    <property type="match status" value="1"/>
</dbReference>
<dbReference type="Proteomes" id="UP000004671">
    <property type="component" value="Chromosome"/>
</dbReference>
<dbReference type="InParanoid" id="H1XVE2"/>
<evidence type="ECO:0000256" key="2">
    <source>
        <dbReference type="ARBA" id="ARBA00023002"/>
    </source>
</evidence>
<dbReference type="InterPro" id="IPR036291">
    <property type="entry name" value="NAD(P)-bd_dom_sf"/>
</dbReference>
<dbReference type="InterPro" id="IPR051122">
    <property type="entry name" value="SDR_DHRS6-like"/>
</dbReference>
<dbReference type="PaxDb" id="880073-Calab_2088"/>
<keyword evidence="5" id="KW-1185">Reference proteome</keyword>
<gene>
    <name evidence="3" type="ORF">Cabys_861</name>
    <name evidence="4" type="ORF">Calab_2088</name>
</gene>